<dbReference type="InterPro" id="IPR013783">
    <property type="entry name" value="Ig-like_fold"/>
</dbReference>
<dbReference type="InterPro" id="IPR013106">
    <property type="entry name" value="Ig_V-set"/>
</dbReference>
<dbReference type="Pfam" id="PF07686">
    <property type="entry name" value="V-set"/>
    <property type="match status" value="1"/>
</dbReference>
<dbReference type="InterPro" id="IPR036179">
    <property type="entry name" value="Ig-like_dom_sf"/>
</dbReference>
<keyword evidence="1" id="KW-0732">Signal</keyword>
<dbReference type="InterPro" id="IPR003599">
    <property type="entry name" value="Ig_sub"/>
</dbReference>
<sequence>MSVPSEYGSIFSASPHFMKPPMSFSCFLNMISDSVTQTGGNIIISQGEPVLLNCTYHLYFTTTPSPFWYVQYPNQPPRLFLRHLGRENSDEGIRKGFNATHDNQNKSFDLWKPSTDLSDSATYYCAVSDTVTGTTWGGEQKLPRLCLT</sequence>
<protein>
    <recommendedName>
        <fullName evidence="6">Ig-like domain-containing protein</fullName>
    </recommendedName>
</protein>
<dbReference type="SMART" id="SM00409">
    <property type="entry name" value="IG"/>
    <property type="match status" value="1"/>
</dbReference>
<dbReference type="AlphaFoldDB" id="A0A8C8VFS9"/>
<evidence type="ECO:0000256" key="5">
    <source>
        <dbReference type="ARBA" id="ARBA00043266"/>
    </source>
</evidence>
<evidence type="ECO:0000313" key="7">
    <source>
        <dbReference type="Ensembl" id="ENSPCEP00000004890.1"/>
    </source>
</evidence>
<keyword evidence="8" id="KW-1185">Reference proteome</keyword>
<keyword evidence="4" id="KW-0393">Immunoglobulin domain</keyword>
<evidence type="ECO:0000256" key="3">
    <source>
        <dbReference type="ARBA" id="ARBA00023170"/>
    </source>
</evidence>
<proteinExistence type="predicted"/>
<dbReference type="GO" id="GO:0042101">
    <property type="term" value="C:T cell receptor complex"/>
    <property type="evidence" value="ECO:0007669"/>
    <property type="project" value="UniProtKB-KW"/>
</dbReference>
<dbReference type="Gene3D" id="2.60.40.10">
    <property type="entry name" value="Immunoglobulins"/>
    <property type="match status" value="1"/>
</dbReference>
<dbReference type="PANTHER" id="PTHR19367:SF18">
    <property type="entry name" value="T CELL RECEPTOR ALPHA VARIABLE 16"/>
    <property type="match status" value="1"/>
</dbReference>
<keyword evidence="3" id="KW-0675">Receptor</keyword>
<organism evidence="7 8">
    <name type="scientific">Pelusios castaneus</name>
    <name type="common">West African mud turtle</name>
    <dbReference type="NCBI Taxonomy" id="367368"/>
    <lineage>
        <taxon>Eukaryota</taxon>
        <taxon>Metazoa</taxon>
        <taxon>Chordata</taxon>
        <taxon>Craniata</taxon>
        <taxon>Vertebrata</taxon>
        <taxon>Euteleostomi</taxon>
        <taxon>Archelosauria</taxon>
        <taxon>Testudinata</taxon>
        <taxon>Testudines</taxon>
        <taxon>Pleurodira</taxon>
        <taxon>Pelomedusidae</taxon>
        <taxon>Pelusios</taxon>
    </lineage>
</organism>
<dbReference type="Ensembl" id="ENSPCET00000005061.1">
    <property type="protein sequence ID" value="ENSPCEP00000004890.1"/>
    <property type="gene ID" value="ENSPCEG00000003960.1"/>
</dbReference>
<keyword evidence="5" id="KW-1279">T cell receptor</keyword>
<dbReference type="InterPro" id="IPR007110">
    <property type="entry name" value="Ig-like_dom"/>
</dbReference>
<evidence type="ECO:0000256" key="2">
    <source>
        <dbReference type="ARBA" id="ARBA00023130"/>
    </source>
</evidence>
<dbReference type="InterPro" id="IPR051287">
    <property type="entry name" value="TCR_variable_region"/>
</dbReference>
<dbReference type="GO" id="GO:0002250">
    <property type="term" value="P:adaptive immune response"/>
    <property type="evidence" value="ECO:0007669"/>
    <property type="project" value="UniProtKB-KW"/>
</dbReference>
<evidence type="ECO:0000313" key="8">
    <source>
        <dbReference type="Proteomes" id="UP000694393"/>
    </source>
</evidence>
<dbReference type="PROSITE" id="PS50835">
    <property type="entry name" value="IG_LIKE"/>
    <property type="match status" value="1"/>
</dbReference>
<reference evidence="7" key="1">
    <citation type="submission" date="2025-08" db="UniProtKB">
        <authorList>
            <consortium name="Ensembl"/>
        </authorList>
    </citation>
    <scope>IDENTIFICATION</scope>
</reference>
<evidence type="ECO:0000256" key="4">
    <source>
        <dbReference type="ARBA" id="ARBA00023319"/>
    </source>
</evidence>
<evidence type="ECO:0000256" key="1">
    <source>
        <dbReference type="ARBA" id="ARBA00022729"/>
    </source>
</evidence>
<keyword evidence="5" id="KW-0391">Immunity</keyword>
<keyword evidence="2" id="KW-1064">Adaptive immunity</keyword>
<dbReference type="SUPFAM" id="SSF48726">
    <property type="entry name" value="Immunoglobulin"/>
    <property type="match status" value="1"/>
</dbReference>
<feature type="domain" description="Ig-like" evidence="6">
    <location>
        <begin position="15"/>
        <end position="129"/>
    </location>
</feature>
<name>A0A8C8VFS9_9SAUR</name>
<accession>A0A8C8VFS9</accession>
<evidence type="ECO:0000259" key="6">
    <source>
        <dbReference type="PROSITE" id="PS50835"/>
    </source>
</evidence>
<dbReference type="PANTHER" id="PTHR19367">
    <property type="entry name" value="T-CELL RECEPTOR ALPHA CHAIN V REGION"/>
    <property type="match status" value="1"/>
</dbReference>
<reference evidence="7" key="2">
    <citation type="submission" date="2025-09" db="UniProtKB">
        <authorList>
            <consortium name="Ensembl"/>
        </authorList>
    </citation>
    <scope>IDENTIFICATION</scope>
</reference>
<dbReference type="Proteomes" id="UP000694393">
    <property type="component" value="Unplaced"/>
</dbReference>